<gene>
    <name evidence="9" type="ORF">GMOD_00000300</name>
</gene>
<evidence type="ECO:0000256" key="4">
    <source>
        <dbReference type="ARBA" id="ARBA00023136"/>
    </source>
</evidence>
<feature type="compositionally biased region" description="Polar residues" evidence="6">
    <location>
        <begin position="286"/>
        <end position="314"/>
    </location>
</feature>
<feature type="transmembrane region" description="Helical" evidence="7">
    <location>
        <begin position="230"/>
        <end position="253"/>
    </location>
</feature>
<protein>
    <submittedName>
        <fullName evidence="9">Integral membrane PTH11</fullName>
    </submittedName>
</protein>
<reference evidence="9 10" key="1">
    <citation type="journal article" date="2014" name="PLoS ONE">
        <title>De novo Genome Assembly of the Fungal Plant Pathogen Pyrenophora semeniperda.</title>
        <authorList>
            <person name="Soliai M.M."/>
            <person name="Meyer S.E."/>
            <person name="Udall J.A."/>
            <person name="Elzinga D.E."/>
            <person name="Hermansen R.A."/>
            <person name="Bodily P.M."/>
            <person name="Hart A.A."/>
            <person name="Coleman C.E."/>
        </authorList>
    </citation>
    <scope>NUCLEOTIDE SEQUENCE [LARGE SCALE GENOMIC DNA]</scope>
    <source>
        <strain evidence="9 10">CCB06</strain>
        <tissue evidence="9">Mycelium</tissue>
    </source>
</reference>
<evidence type="ECO:0000259" key="8">
    <source>
        <dbReference type="Pfam" id="PF20684"/>
    </source>
</evidence>
<comment type="similarity">
    <text evidence="5">Belongs to the SAT4 family.</text>
</comment>
<dbReference type="Proteomes" id="UP000265663">
    <property type="component" value="Unassembled WGS sequence"/>
</dbReference>
<feature type="transmembrane region" description="Helical" evidence="7">
    <location>
        <begin position="83"/>
        <end position="106"/>
    </location>
</feature>
<keyword evidence="3 7" id="KW-1133">Transmembrane helix</keyword>
<dbReference type="Pfam" id="PF20684">
    <property type="entry name" value="Fung_rhodopsin"/>
    <property type="match status" value="1"/>
</dbReference>
<dbReference type="EMBL" id="KE747824">
    <property type="protein sequence ID" value="RMZ70234.1"/>
    <property type="molecule type" value="Genomic_DNA"/>
</dbReference>
<accession>A0A3M7M755</accession>
<dbReference type="InterPro" id="IPR052337">
    <property type="entry name" value="SAT4-like"/>
</dbReference>
<evidence type="ECO:0000256" key="7">
    <source>
        <dbReference type="SAM" id="Phobius"/>
    </source>
</evidence>
<feature type="region of interest" description="Disordered" evidence="6">
    <location>
        <begin position="282"/>
        <end position="315"/>
    </location>
</feature>
<feature type="domain" description="Rhodopsin" evidence="8">
    <location>
        <begin position="25"/>
        <end position="257"/>
    </location>
</feature>
<evidence type="ECO:0000256" key="2">
    <source>
        <dbReference type="ARBA" id="ARBA00022692"/>
    </source>
</evidence>
<keyword evidence="10" id="KW-1185">Reference proteome</keyword>
<evidence type="ECO:0000313" key="9">
    <source>
        <dbReference type="EMBL" id="RMZ70234.1"/>
    </source>
</evidence>
<dbReference type="PANTHER" id="PTHR33048">
    <property type="entry name" value="PTH11-LIKE INTEGRAL MEMBRANE PROTEIN (AFU_ORTHOLOGUE AFUA_5G11245)"/>
    <property type="match status" value="1"/>
</dbReference>
<organism evidence="9 10">
    <name type="scientific">Pyrenophora seminiperda CCB06</name>
    <dbReference type="NCBI Taxonomy" id="1302712"/>
    <lineage>
        <taxon>Eukaryota</taxon>
        <taxon>Fungi</taxon>
        <taxon>Dikarya</taxon>
        <taxon>Ascomycota</taxon>
        <taxon>Pezizomycotina</taxon>
        <taxon>Dothideomycetes</taxon>
        <taxon>Pleosporomycetidae</taxon>
        <taxon>Pleosporales</taxon>
        <taxon>Pleosporineae</taxon>
        <taxon>Pleosporaceae</taxon>
        <taxon>Pyrenophora</taxon>
    </lineage>
</organism>
<comment type="subcellular location">
    <subcellularLocation>
        <location evidence="1">Membrane</location>
        <topology evidence="1">Multi-pass membrane protein</topology>
    </subcellularLocation>
</comment>
<feature type="transmembrane region" description="Helical" evidence="7">
    <location>
        <begin position="164"/>
        <end position="187"/>
    </location>
</feature>
<feature type="transmembrane region" description="Helical" evidence="7">
    <location>
        <begin position="6"/>
        <end position="25"/>
    </location>
</feature>
<dbReference type="OrthoDB" id="2988756at2759"/>
<evidence type="ECO:0000313" key="10">
    <source>
        <dbReference type="Proteomes" id="UP000265663"/>
    </source>
</evidence>
<sequence length="371" mass="40993">MVDRELGQVVSWYVCTVATVPFVALRMYTRWKRIGNLGVDDFLVLIAVSCLIGDLAIQQHMWNLGLGDMSKVTPENFKGIMKMIIPGSTLYVTSLWAIKFALVFFYKSLAAPGSRLVVVYNAALAGLAVTYLIIFFDIMFQCFPHNKRWSHDPHYQCSQKASDINYWITIFFNIFTDVIIICLPITMVSRLQMKLKQKIGVGAIFALGFFVVIASTYPVVRAYYSKKNETMLTCTVSMIETAIAIIATCLPALRSMFIGTHTTKASSNSYGRHYELSSAHRKVNENRNTSTHASSGNITSTRGTHNRANGSEDSLFSDRGLEGLGVVVAGGGAHTPDTTGKITVNTQIETMFEEDAHSNSGSSKAVKSPFQ</sequence>
<evidence type="ECO:0000256" key="5">
    <source>
        <dbReference type="ARBA" id="ARBA00038359"/>
    </source>
</evidence>
<evidence type="ECO:0000256" key="1">
    <source>
        <dbReference type="ARBA" id="ARBA00004141"/>
    </source>
</evidence>
<feature type="transmembrane region" description="Helical" evidence="7">
    <location>
        <begin position="118"/>
        <end position="140"/>
    </location>
</feature>
<dbReference type="PANTHER" id="PTHR33048:SF92">
    <property type="entry name" value="INTEGRAL MEMBRANE PROTEIN"/>
    <property type="match status" value="1"/>
</dbReference>
<feature type="transmembrane region" description="Helical" evidence="7">
    <location>
        <begin position="199"/>
        <end position="224"/>
    </location>
</feature>
<proteinExistence type="inferred from homology"/>
<name>A0A3M7M755_9PLEO</name>
<evidence type="ECO:0000256" key="3">
    <source>
        <dbReference type="ARBA" id="ARBA00022989"/>
    </source>
</evidence>
<dbReference type="AlphaFoldDB" id="A0A3M7M755"/>
<dbReference type="InterPro" id="IPR049326">
    <property type="entry name" value="Rhodopsin_dom_fungi"/>
</dbReference>
<keyword evidence="4 7" id="KW-0472">Membrane</keyword>
<keyword evidence="2 7" id="KW-0812">Transmembrane</keyword>
<feature type="transmembrane region" description="Helical" evidence="7">
    <location>
        <begin position="37"/>
        <end position="57"/>
    </location>
</feature>
<evidence type="ECO:0000256" key="6">
    <source>
        <dbReference type="SAM" id="MobiDB-lite"/>
    </source>
</evidence>
<dbReference type="GO" id="GO:0016020">
    <property type="term" value="C:membrane"/>
    <property type="evidence" value="ECO:0007669"/>
    <property type="project" value="UniProtKB-SubCell"/>
</dbReference>